<keyword evidence="1" id="KW-0472">Membrane</keyword>
<evidence type="ECO:0000313" key="3">
    <source>
        <dbReference type="Proteomes" id="UP000077603"/>
    </source>
</evidence>
<reference evidence="2 3" key="1">
    <citation type="journal article" date="2014" name="Genome Announc.">
        <title>Genome Sequence of a Promising Hydrogen-Producing Facultative Anaerobic Bacterium, Brevundimonas naejangsanensis Strain B1.</title>
        <authorList>
            <person name="Su H."/>
            <person name="Zhang T."/>
            <person name="Bao M."/>
            <person name="Jiang Y."/>
            <person name="Wang Y."/>
            <person name="Tan T."/>
        </authorList>
    </citation>
    <scope>NUCLEOTIDE SEQUENCE [LARGE SCALE GENOMIC DNA]</scope>
    <source>
        <strain evidence="2 3">B1</strain>
    </source>
</reference>
<feature type="transmembrane region" description="Helical" evidence="1">
    <location>
        <begin position="7"/>
        <end position="28"/>
    </location>
</feature>
<accession>A0A172Y7C4</accession>
<organism evidence="2 3">
    <name type="scientific">Brevundimonas naejangsanensis</name>
    <dbReference type="NCBI Taxonomy" id="588932"/>
    <lineage>
        <taxon>Bacteria</taxon>
        <taxon>Pseudomonadati</taxon>
        <taxon>Pseudomonadota</taxon>
        <taxon>Alphaproteobacteria</taxon>
        <taxon>Caulobacterales</taxon>
        <taxon>Caulobacteraceae</taxon>
        <taxon>Brevundimonas</taxon>
    </lineage>
</organism>
<dbReference type="AlphaFoldDB" id="A0A172Y7C4"/>
<protein>
    <submittedName>
        <fullName evidence="2">Uncharacterized protein</fullName>
    </submittedName>
</protein>
<gene>
    <name evidence="2" type="ORF">DA69_10420</name>
</gene>
<dbReference type="RefSeq" id="WP_025976195.1">
    <property type="nucleotide sequence ID" value="NZ_CP015614.1"/>
</dbReference>
<proteinExistence type="predicted"/>
<keyword evidence="1" id="KW-1133">Transmembrane helix</keyword>
<evidence type="ECO:0000256" key="1">
    <source>
        <dbReference type="SAM" id="Phobius"/>
    </source>
</evidence>
<keyword evidence="3" id="KW-1185">Reference proteome</keyword>
<evidence type="ECO:0000313" key="2">
    <source>
        <dbReference type="EMBL" id="ANF55129.1"/>
    </source>
</evidence>
<feature type="transmembrane region" description="Helical" evidence="1">
    <location>
        <begin position="34"/>
        <end position="53"/>
    </location>
</feature>
<name>A0A172Y7C4_9CAUL</name>
<dbReference type="KEGG" id="bne:DA69_10420"/>
<dbReference type="Proteomes" id="UP000077603">
    <property type="component" value="Chromosome"/>
</dbReference>
<dbReference type="EMBL" id="CP015614">
    <property type="protein sequence ID" value="ANF55129.1"/>
    <property type="molecule type" value="Genomic_DNA"/>
</dbReference>
<keyword evidence="1" id="KW-0812">Transmembrane</keyword>
<sequence length="63" mass="6510">MSIIDRAPTLAFFIAIALGLALIVSALISGSDWAVLIGLVGLLLAGKSTLTLVKRFGATDQPQ</sequence>